<dbReference type="RefSeq" id="WP_381827427.1">
    <property type="nucleotide sequence ID" value="NZ_JBHTCF010000002.1"/>
</dbReference>
<comment type="caution">
    <text evidence="2">The sequence shown here is derived from an EMBL/GenBank/DDBJ whole genome shotgun (WGS) entry which is preliminary data.</text>
</comment>
<dbReference type="EMBL" id="JBHTCF010000002">
    <property type="protein sequence ID" value="MFC7303837.1"/>
    <property type="molecule type" value="Genomic_DNA"/>
</dbReference>
<sequence>MGVGRVDRAPQRAALIEAADRLLSGHAPGAPGGPTIRDLVRESGLRSDVAYEHHRDVVEDYRQRVVRQREAADAEQARREAAEEAERARRHAVEEAERARRREESAAARARHQEADRLRRRQAEETELREAAQRGEYLHRGLGRRRGR</sequence>
<organism evidence="2 3">
    <name type="scientific">Streptomyces monticola</name>
    <dbReference type="NCBI Taxonomy" id="2666263"/>
    <lineage>
        <taxon>Bacteria</taxon>
        <taxon>Bacillati</taxon>
        <taxon>Actinomycetota</taxon>
        <taxon>Actinomycetes</taxon>
        <taxon>Kitasatosporales</taxon>
        <taxon>Streptomycetaceae</taxon>
        <taxon>Streptomyces</taxon>
    </lineage>
</organism>
<keyword evidence="3" id="KW-1185">Reference proteome</keyword>
<evidence type="ECO:0000256" key="1">
    <source>
        <dbReference type="SAM" id="MobiDB-lite"/>
    </source>
</evidence>
<evidence type="ECO:0000313" key="3">
    <source>
        <dbReference type="Proteomes" id="UP001596523"/>
    </source>
</evidence>
<gene>
    <name evidence="2" type="ORF">ACFQVC_06360</name>
</gene>
<evidence type="ECO:0000313" key="2">
    <source>
        <dbReference type="EMBL" id="MFC7303837.1"/>
    </source>
</evidence>
<feature type="region of interest" description="Disordered" evidence="1">
    <location>
        <begin position="67"/>
        <end position="148"/>
    </location>
</feature>
<proteinExistence type="predicted"/>
<accession>A0ABW2JDF7</accession>
<feature type="compositionally biased region" description="Basic and acidic residues" evidence="1">
    <location>
        <begin position="67"/>
        <end position="139"/>
    </location>
</feature>
<protein>
    <submittedName>
        <fullName evidence="2">Uncharacterized protein</fullName>
    </submittedName>
</protein>
<reference evidence="3" key="1">
    <citation type="journal article" date="2019" name="Int. J. Syst. Evol. Microbiol.">
        <title>The Global Catalogue of Microorganisms (GCM) 10K type strain sequencing project: providing services to taxonomists for standard genome sequencing and annotation.</title>
        <authorList>
            <consortium name="The Broad Institute Genomics Platform"/>
            <consortium name="The Broad Institute Genome Sequencing Center for Infectious Disease"/>
            <person name="Wu L."/>
            <person name="Ma J."/>
        </authorList>
    </citation>
    <scope>NUCLEOTIDE SEQUENCE [LARGE SCALE GENOMIC DNA]</scope>
    <source>
        <strain evidence="3">SYNS20</strain>
    </source>
</reference>
<dbReference type="Proteomes" id="UP001596523">
    <property type="component" value="Unassembled WGS sequence"/>
</dbReference>
<name>A0ABW2JDF7_9ACTN</name>